<evidence type="ECO:0000256" key="9">
    <source>
        <dbReference type="SAM" id="Phobius"/>
    </source>
</evidence>
<evidence type="ECO:0000256" key="4">
    <source>
        <dbReference type="ARBA" id="ARBA00023015"/>
    </source>
</evidence>
<dbReference type="OMA" id="GHNERHR"/>
<evidence type="ECO:0000256" key="7">
    <source>
        <dbReference type="ARBA" id="ARBA00023242"/>
    </source>
</evidence>
<feature type="region of interest" description="Disordered" evidence="8">
    <location>
        <begin position="488"/>
        <end position="517"/>
    </location>
</feature>
<sequence length="772" mass="83939">MAAMEDHWVTGDPPPHYLPSDFEALQIPPLDPAYTDGLFNDMDFPQTLMDGIEFSDDDLNFDLDDILLPSSPGSGNNSGVLPDSGQNCQSLMNSGDSGYLSNGDSSINIEVQGSQIPASLSSDHTNGDPEVDSSGSVLASCDPSIQSVTNSETATFFPEIRVCTDNKNQLLIDSGNTSSMTGFCGTRDPGVLGSESPQSLQCSQVSADYKDRPSPDSGHGSSSMNFGDTFTSGLSKSEPLVSFQGKRKKAREDGSPSSNNEEEEKKKARLMRNRESAQLSRQRKKHYVDELEDKVRAMHSTIAELNSRLSFATAENMNLRHQLIALSPTSNAYAQPSSLPSHFPWVPCSSYAMNPQNGLGFPPGSQVPLLPIPRLRTQQTVSSSKGRKSSKVNGKDGDGSKPSKRIKKVASVSFLGFFLFLLFFGGLIPVLDFRHGKISDQGVPPKGRVLIIRDHVNTSDKREVIDLVNGDFGKENWDYAKHKRDGYRDSGMEAKQKERGSHSLPFSDTKGSVRPDNASEPMVASLYVPRNDKLVKIDGNLILHAVLASEKAVASSAGRESEKQTMAPDGEALRNGLTIASAMTPAIPAASNAALYRETLRRRARSSTSRNAYLENQKASSIDGPLQEWFLEGLTGPTLSSGMCTEVFQFEVNTTIIPKTPSSKARNSSENSLSKNRRFLYHDAIPLPGKTVLNETGESWGKREKGEEREIKPGMVVSVLVDPREANDDSVGPPSKRLGRVFVVVLIDSIKYVTYSCVVPGPKGSKPHLVTR</sequence>
<keyword evidence="9" id="KW-0472">Membrane</keyword>
<protein>
    <recommendedName>
        <fullName evidence="10">BZIP domain-containing protein</fullName>
    </recommendedName>
</protein>
<dbReference type="GO" id="GO:0003677">
    <property type="term" value="F:DNA binding"/>
    <property type="evidence" value="ECO:0007669"/>
    <property type="project" value="UniProtKB-KW"/>
</dbReference>
<evidence type="ECO:0000256" key="8">
    <source>
        <dbReference type="SAM" id="MobiDB-lite"/>
    </source>
</evidence>
<dbReference type="Gramene" id="ERM99094">
    <property type="protein sequence ID" value="ERM99094"/>
    <property type="gene ID" value="AMTR_s00101p00121930"/>
</dbReference>
<dbReference type="AlphaFoldDB" id="W1NWN0"/>
<dbReference type="eggNOG" id="ENOG502QQUV">
    <property type="taxonomic scope" value="Eukaryota"/>
</dbReference>
<organism evidence="11 12">
    <name type="scientific">Amborella trichopoda</name>
    <dbReference type="NCBI Taxonomy" id="13333"/>
    <lineage>
        <taxon>Eukaryota</taxon>
        <taxon>Viridiplantae</taxon>
        <taxon>Streptophyta</taxon>
        <taxon>Embryophyta</taxon>
        <taxon>Tracheophyta</taxon>
        <taxon>Spermatophyta</taxon>
        <taxon>Magnoliopsida</taxon>
        <taxon>Amborellales</taxon>
        <taxon>Amborellaceae</taxon>
        <taxon>Amborella</taxon>
    </lineage>
</organism>
<dbReference type="PANTHER" id="PTHR47416:SF3">
    <property type="entry name" value="BZIP TRANSCRIPTION FACTOR 17-RELATED"/>
    <property type="match status" value="1"/>
</dbReference>
<keyword evidence="5" id="KW-0238">DNA-binding</keyword>
<dbReference type="Pfam" id="PF00170">
    <property type="entry name" value="bZIP_1"/>
    <property type="match status" value="1"/>
</dbReference>
<evidence type="ECO:0000256" key="3">
    <source>
        <dbReference type="ARBA" id="ARBA00007163"/>
    </source>
</evidence>
<name>W1NWN0_AMBTC</name>
<comment type="similarity">
    <text evidence="3">Belongs to the bZIP family.</text>
</comment>
<feature type="compositionally biased region" description="Low complexity" evidence="8">
    <location>
        <begin position="70"/>
        <end position="82"/>
    </location>
</feature>
<dbReference type="InterPro" id="IPR004827">
    <property type="entry name" value="bZIP"/>
</dbReference>
<feature type="compositionally biased region" description="Polar residues" evidence="8">
    <location>
        <begin position="219"/>
        <end position="235"/>
    </location>
</feature>
<reference evidence="12" key="1">
    <citation type="journal article" date="2013" name="Science">
        <title>The Amborella genome and the evolution of flowering plants.</title>
        <authorList>
            <consortium name="Amborella Genome Project"/>
        </authorList>
    </citation>
    <scope>NUCLEOTIDE SEQUENCE [LARGE SCALE GENOMIC DNA]</scope>
</reference>
<gene>
    <name evidence="11" type="ORF">AMTR_s00101p00121930</name>
</gene>
<dbReference type="KEGG" id="atr:18427122"/>
<keyword evidence="9" id="KW-1133">Transmembrane helix</keyword>
<feature type="domain" description="BZIP" evidence="10">
    <location>
        <begin position="263"/>
        <end position="326"/>
    </location>
</feature>
<feature type="compositionally biased region" description="Basic and acidic residues" evidence="8">
    <location>
        <begin position="488"/>
        <end position="501"/>
    </location>
</feature>
<dbReference type="OrthoDB" id="295274at2759"/>
<evidence type="ECO:0000256" key="2">
    <source>
        <dbReference type="ARBA" id="ARBA00004389"/>
    </source>
</evidence>
<feature type="region of interest" description="Disordered" evidence="8">
    <location>
        <begin position="376"/>
        <end position="403"/>
    </location>
</feature>
<feature type="compositionally biased region" description="Polar residues" evidence="8">
    <location>
        <begin position="195"/>
        <end position="206"/>
    </location>
</feature>
<evidence type="ECO:0000256" key="6">
    <source>
        <dbReference type="ARBA" id="ARBA00023163"/>
    </source>
</evidence>
<dbReference type="CDD" id="cd14704">
    <property type="entry name" value="bZIP_HY5-like"/>
    <property type="match status" value="1"/>
</dbReference>
<dbReference type="PROSITE" id="PS50217">
    <property type="entry name" value="BZIP"/>
    <property type="match status" value="1"/>
</dbReference>
<evidence type="ECO:0000313" key="11">
    <source>
        <dbReference type="EMBL" id="ERM99094.1"/>
    </source>
</evidence>
<keyword evidence="12" id="KW-1185">Reference proteome</keyword>
<keyword evidence="7" id="KW-0539">Nucleus</keyword>
<evidence type="ECO:0000259" key="10">
    <source>
        <dbReference type="PROSITE" id="PS50217"/>
    </source>
</evidence>
<feature type="region of interest" description="Disordered" evidence="8">
    <location>
        <begin position="118"/>
        <end position="137"/>
    </location>
</feature>
<feature type="region of interest" description="Disordered" evidence="8">
    <location>
        <begin position="188"/>
        <end position="285"/>
    </location>
</feature>
<dbReference type="HOGENOM" id="CLU_018118_1_0_1"/>
<evidence type="ECO:0000256" key="5">
    <source>
        <dbReference type="ARBA" id="ARBA00023125"/>
    </source>
</evidence>
<feature type="compositionally biased region" description="Polar residues" evidence="8">
    <location>
        <begin position="84"/>
        <end position="106"/>
    </location>
</feature>
<comment type="subcellular location">
    <subcellularLocation>
        <location evidence="2">Endoplasmic reticulum membrane</location>
        <topology evidence="2">Single-pass membrane protein</topology>
    </subcellularLocation>
    <subcellularLocation>
        <location evidence="1">Nucleus</location>
    </subcellularLocation>
</comment>
<dbReference type="GO" id="GO:0005634">
    <property type="term" value="C:nucleus"/>
    <property type="evidence" value="ECO:0000318"/>
    <property type="project" value="GO_Central"/>
</dbReference>
<dbReference type="GO" id="GO:0005789">
    <property type="term" value="C:endoplasmic reticulum membrane"/>
    <property type="evidence" value="ECO:0000318"/>
    <property type="project" value="GO_Central"/>
</dbReference>
<evidence type="ECO:0000313" key="12">
    <source>
        <dbReference type="Proteomes" id="UP000017836"/>
    </source>
</evidence>
<dbReference type="Gene3D" id="1.20.5.170">
    <property type="match status" value="1"/>
</dbReference>
<feature type="transmembrane region" description="Helical" evidence="9">
    <location>
        <begin position="409"/>
        <end position="431"/>
    </location>
</feature>
<dbReference type="EMBL" id="KI395058">
    <property type="protein sequence ID" value="ERM99094.1"/>
    <property type="molecule type" value="Genomic_DNA"/>
</dbReference>
<dbReference type="STRING" id="13333.W1NWN0"/>
<feature type="region of interest" description="Disordered" evidence="8">
    <location>
        <begin position="70"/>
        <end position="106"/>
    </location>
</feature>
<evidence type="ECO:0000256" key="1">
    <source>
        <dbReference type="ARBA" id="ARBA00004123"/>
    </source>
</evidence>
<dbReference type="SUPFAM" id="SSF57959">
    <property type="entry name" value="Leucine zipper domain"/>
    <property type="match status" value="1"/>
</dbReference>
<dbReference type="PANTHER" id="PTHR47416">
    <property type="entry name" value="BASIC-LEUCINE ZIPPER TRANSCRIPTION FACTOR F-RELATED"/>
    <property type="match status" value="1"/>
</dbReference>
<dbReference type="SMART" id="SM00338">
    <property type="entry name" value="BRLZ"/>
    <property type="match status" value="1"/>
</dbReference>
<dbReference type="Proteomes" id="UP000017836">
    <property type="component" value="Unassembled WGS sequence"/>
</dbReference>
<keyword evidence="9" id="KW-0812">Transmembrane</keyword>
<keyword evidence="6" id="KW-0804">Transcription</keyword>
<proteinExistence type="inferred from homology"/>
<dbReference type="InterPro" id="IPR046347">
    <property type="entry name" value="bZIP_sf"/>
</dbReference>
<accession>W1NWN0</accession>
<keyword evidence="4" id="KW-0805">Transcription regulation</keyword>
<dbReference type="GO" id="GO:0003700">
    <property type="term" value="F:DNA-binding transcription factor activity"/>
    <property type="evidence" value="ECO:0007669"/>
    <property type="project" value="InterPro"/>
</dbReference>